<feature type="transmembrane region" description="Helical" evidence="1">
    <location>
        <begin position="338"/>
        <end position="355"/>
    </location>
</feature>
<keyword evidence="1" id="KW-0812">Transmembrane</keyword>
<name>A0AAW3JWA8_9FIRM</name>
<evidence type="ECO:0000313" key="3">
    <source>
        <dbReference type="Proteomes" id="UP000050833"/>
    </source>
</evidence>
<dbReference type="PANTHER" id="PTHR37826:SF3">
    <property type="entry name" value="J DOMAIN-CONTAINING PROTEIN"/>
    <property type="match status" value="1"/>
</dbReference>
<dbReference type="Proteomes" id="UP000050833">
    <property type="component" value="Unassembled WGS sequence"/>
</dbReference>
<organism evidence="2 3">
    <name type="scientific">Butyribacter intestini</name>
    <dbReference type="NCBI Taxonomy" id="1703332"/>
    <lineage>
        <taxon>Bacteria</taxon>
        <taxon>Bacillati</taxon>
        <taxon>Bacillota</taxon>
        <taxon>Clostridia</taxon>
        <taxon>Lachnospirales</taxon>
        <taxon>Lachnospiraceae</taxon>
        <taxon>Butyribacter</taxon>
    </lineage>
</organism>
<dbReference type="RefSeq" id="WP_055942742.1">
    <property type="nucleotide sequence ID" value="NZ_JAQDCV010000001.1"/>
</dbReference>
<comment type="caution">
    <text evidence="2">The sequence shown here is derived from an EMBL/GenBank/DDBJ whole genome shotgun (WGS) entry which is preliminary data.</text>
</comment>
<evidence type="ECO:0008006" key="4">
    <source>
        <dbReference type="Google" id="ProtNLM"/>
    </source>
</evidence>
<dbReference type="Gene3D" id="2.20.28.30">
    <property type="entry name" value="RNA polymerase ii, chain L"/>
    <property type="match status" value="1"/>
</dbReference>
<evidence type="ECO:0000256" key="1">
    <source>
        <dbReference type="SAM" id="Phobius"/>
    </source>
</evidence>
<protein>
    <recommendedName>
        <fullName evidence="4">DNA-directed RNA polymerase subunit P</fullName>
    </recommendedName>
</protein>
<gene>
    <name evidence="2" type="ORF">APZ18_06430</name>
</gene>
<keyword evidence="1" id="KW-0472">Membrane</keyword>
<dbReference type="PANTHER" id="PTHR37826">
    <property type="entry name" value="FLOTILLIN BAND_7_5 DOMAIN PROTEIN"/>
    <property type="match status" value="1"/>
</dbReference>
<evidence type="ECO:0000313" key="2">
    <source>
        <dbReference type="EMBL" id="KQC86795.1"/>
    </source>
</evidence>
<proteinExistence type="predicted"/>
<dbReference type="EMBL" id="LLKB01000001">
    <property type="protein sequence ID" value="KQC86795.1"/>
    <property type="molecule type" value="Genomic_DNA"/>
</dbReference>
<sequence>MDDTIAYKCPCCGASLVWGSKEQELVCEYCDNKFTEAQLKEIADEENTKAQEMNAKWNVEETDDDNGMDGMKVHICQSCGGEIIGDENSVATECVYCGSPTIITENISGVNRPKYVIPFKLDKNAAKEKLKAFYKGKRLLPDEFSKKKHIDSIKGLYVPFWLFNCEAEADITYKANRTHFWSDANYNYTKTDHYMLKRKGKLAFEKIPVDASSKMDDKYMDSIEPFDYNQLEEFSEKYLTGYYADKYDVDIKASEPRANERVKRSTEDKFRSSVKGYESVIADSSRINVKNGKAEYVMFPVWILNKKYKDKIYTFAMNGQTGKLVGELPIDKCKARKYLFGITAVIFIILQIFVWI</sequence>
<accession>A0AAW3JWA8</accession>
<dbReference type="AlphaFoldDB" id="A0AAW3JWA8"/>
<keyword evidence="1" id="KW-1133">Transmembrane helix</keyword>
<reference evidence="2 3" key="1">
    <citation type="submission" date="2015-10" db="EMBL/GenBank/DDBJ databases">
        <title>Butyribacter intestini gen. nov., sp. nov., a butyric acid-producing bacterium of the family Lachnospiraceae isolated from the human faeces.</title>
        <authorList>
            <person name="Zou Y."/>
            <person name="Xue W."/>
            <person name="Luo G."/>
            <person name="Lv M."/>
        </authorList>
    </citation>
    <scope>NUCLEOTIDE SEQUENCE [LARGE SCALE GENOMIC DNA]</scope>
    <source>
        <strain evidence="2 3">TF01-11</strain>
    </source>
</reference>
<keyword evidence="3" id="KW-1185">Reference proteome</keyword>